<name>A0A4Q7LZM2_9MICO</name>
<dbReference type="RefSeq" id="WP_130412370.1">
    <property type="nucleotide sequence ID" value="NZ_SGWX01000001.1"/>
</dbReference>
<dbReference type="OrthoDB" id="9815002at2"/>
<dbReference type="Proteomes" id="UP000293852">
    <property type="component" value="Unassembled WGS sequence"/>
</dbReference>
<dbReference type="AlphaFoldDB" id="A0A4Q7LZM2"/>
<protein>
    <submittedName>
        <fullName evidence="1">Uncharacterized protein</fullName>
    </submittedName>
</protein>
<keyword evidence="2" id="KW-1185">Reference proteome</keyword>
<evidence type="ECO:0000313" key="1">
    <source>
        <dbReference type="EMBL" id="RZS60444.1"/>
    </source>
</evidence>
<reference evidence="1 2" key="1">
    <citation type="submission" date="2019-02" db="EMBL/GenBank/DDBJ databases">
        <title>Sequencing the genomes of 1000 actinobacteria strains.</title>
        <authorList>
            <person name="Klenk H.-P."/>
        </authorList>
    </citation>
    <scope>NUCLEOTIDE SEQUENCE [LARGE SCALE GENOMIC DNA]</scope>
    <source>
        <strain evidence="1 2">DSM 16932</strain>
    </source>
</reference>
<proteinExistence type="predicted"/>
<sequence length="110" mass="12620">MSDDVDETIAEIDLLAVADAVGVYKSGPVEMPSAEQWARPLPNHRPYDDRHVTEVRRLARRFEDAHRAERDERIGSAGKFNGDANADRHNFVNWLVERLNAAERRNRRIA</sequence>
<gene>
    <name evidence="1" type="ORF">EV386_0702</name>
</gene>
<evidence type="ECO:0000313" key="2">
    <source>
        <dbReference type="Proteomes" id="UP000293852"/>
    </source>
</evidence>
<accession>A0A4Q7LZM2</accession>
<dbReference type="EMBL" id="SGWX01000001">
    <property type="protein sequence ID" value="RZS60444.1"/>
    <property type="molecule type" value="Genomic_DNA"/>
</dbReference>
<organism evidence="1 2">
    <name type="scientific">Xylanimonas ulmi</name>
    <dbReference type="NCBI Taxonomy" id="228973"/>
    <lineage>
        <taxon>Bacteria</taxon>
        <taxon>Bacillati</taxon>
        <taxon>Actinomycetota</taxon>
        <taxon>Actinomycetes</taxon>
        <taxon>Micrococcales</taxon>
        <taxon>Promicromonosporaceae</taxon>
        <taxon>Xylanimonas</taxon>
    </lineage>
</organism>
<comment type="caution">
    <text evidence="1">The sequence shown here is derived from an EMBL/GenBank/DDBJ whole genome shotgun (WGS) entry which is preliminary data.</text>
</comment>